<dbReference type="AlphaFoldDB" id="A0AAW1C6Z7"/>
<keyword evidence="11" id="KW-1185">Reference proteome</keyword>
<organism evidence="10 11">
    <name type="scientific">Crotalus adamanteus</name>
    <name type="common">Eastern diamondback rattlesnake</name>
    <dbReference type="NCBI Taxonomy" id="8729"/>
    <lineage>
        <taxon>Eukaryota</taxon>
        <taxon>Metazoa</taxon>
        <taxon>Chordata</taxon>
        <taxon>Craniata</taxon>
        <taxon>Vertebrata</taxon>
        <taxon>Euteleostomi</taxon>
        <taxon>Lepidosauria</taxon>
        <taxon>Squamata</taxon>
        <taxon>Bifurcata</taxon>
        <taxon>Unidentata</taxon>
        <taxon>Episquamata</taxon>
        <taxon>Toxicofera</taxon>
        <taxon>Serpentes</taxon>
        <taxon>Colubroidea</taxon>
        <taxon>Viperidae</taxon>
        <taxon>Crotalinae</taxon>
        <taxon>Crotalus</taxon>
    </lineage>
</organism>
<dbReference type="PANTHER" id="PTHR15196">
    <property type="entry name" value="CILIARY NEUROTROPHIC FACTOR"/>
    <property type="match status" value="1"/>
</dbReference>
<sequence>MYGTFRAWNVQFLLKPRGTEGERASERLRRTREEFSRSGWTVGLERGFSAAPDRFLYWYERRLSSCCPLRAMASSERQPGAPPHQESWRRTVHLLRKMRSDVSSLLECYVEKQELAQPYNLDLIDVDLIDGVPVADVEEWSEISDAERLGSNLQAYWAFQILLDQILEEQRTDLTPEDVAFHESIQSVLLQVSALAYQLEELMVKLKHNVPAKEVKNTTNPDEKSLFERKIRGMKVLQELGQWTVRSVRDLHKISTSVQASSVALESDSLTQAQEK</sequence>
<evidence type="ECO:0000313" key="10">
    <source>
        <dbReference type="EMBL" id="KAK9410279.1"/>
    </source>
</evidence>
<keyword evidence="8" id="KW-0339">Growth factor</keyword>
<comment type="caution">
    <text evidence="10">The sequence shown here is derived from an EMBL/GenBank/DDBJ whole genome shotgun (WGS) entry which is preliminary data.</text>
</comment>
<evidence type="ECO:0000256" key="6">
    <source>
        <dbReference type="ARBA" id="ARBA00022782"/>
    </source>
</evidence>
<evidence type="ECO:0000256" key="7">
    <source>
        <dbReference type="ARBA" id="ARBA00022902"/>
    </source>
</evidence>
<gene>
    <name evidence="10" type="ORF">NXF25_001454</name>
</gene>
<keyword evidence="4" id="KW-0217">Developmental protein</keyword>
<dbReference type="Gene3D" id="1.20.1250.10">
    <property type="match status" value="1"/>
</dbReference>
<dbReference type="PANTHER" id="PTHR15196:SF0">
    <property type="entry name" value="CILIARY NEUROTROPHIC FACTOR"/>
    <property type="match status" value="1"/>
</dbReference>
<keyword evidence="6" id="KW-0221">Differentiation</keyword>
<dbReference type="GO" id="GO:0005125">
    <property type="term" value="F:cytokine activity"/>
    <property type="evidence" value="ECO:0007669"/>
    <property type="project" value="TreeGrafter"/>
</dbReference>
<evidence type="ECO:0000256" key="5">
    <source>
        <dbReference type="ARBA" id="ARBA00022490"/>
    </source>
</evidence>
<evidence type="ECO:0000256" key="2">
    <source>
        <dbReference type="ARBA" id="ARBA00007988"/>
    </source>
</evidence>
<dbReference type="GO" id="GO:0048680">
    <property type="term" value="P:positive regulation of axon regeneration"/>
    <property type="evidence" value="ECO:0007669"/>
    <property type="project" value="TreeGrafter"/>
</dbReference>
<evidence type="ECO:0000256" key="8">
    <source>
        <dbReference type="ARBA" id="ARBA00023030"/>
    </source>
</evidence>
<dbReference type="FunFam" id="1.20.1250.10:FF:000022">
    <property type="entry name" value="ciliary neurotrophic factor"/>
    <property type="match status" value="1"/>
</dbReference>
<evidence type="ECO:0000313" key="11">
    <source>
        <dbReference type="Proteomes" id="UP001474421"/>
    </source>
</evidence>
<reference evidence="10 11" key="1">
    <citation type="journal article" date="2024" name="Proc. Natl. Acad. Sci. U.S.A.">
        <title>The genetic regulatory architecture and epigenomic basis for age-related changes in rattlesnake venom.</title>
        <authorList>
            <person name="Hogan M.P."/>
            <person name="Holding M.L."/>
            <person name="Nystrom G.S."/>
            <person name="Colston T.J."/>
            <person name="Bartlett D.A."/>
            <person name="Mason A.J."/>
            <person name="Ellsworth S.A."/>
            <person name="Rautsaw R.M."/>
            <person name="Lawrence K.C."/>
            <person name="Strickland J.L."/>
            <person name="He B."/>
            <person name="Fraser P."/>
            <person name="Margres M.J."/>
            <person name="Gilbert D.M."/>
            <person name="Gibbs H.L."/>
            <person name="Parkinson C.L."/>
            <person name="Rokyta D.R."/>
        </authorList>
    </citation>
    <scope>NUCLEOTIDE SEQUENCE [LARGE SCALE GENOMIC DNA]</scope>
    <source>
        <strain evidence="10">DRR0105</strain>
    </source>
</reference>
<comment type="subcellular location">
    <subcellularLocation>
        <location evidence="1">Cytoplasm</location>
    </subcellularLocation>
</comment>
<dbReference type="GO" id="GO:0005127">
    <property type="term" value="F:ciliary neurotrophic factor receptor binding"/>
    <property type="evidence" value="ECO:0007669"/>
    <property type="project" value="InterPro"/>
</dbReference>
<dbReference type="GO" id="GO:0070120">
    <property type="term" value="P:ciliary neurotrophic factor-mediated signaling pathway"/>
    <property type="evidence" value="ECO:0007669"/>
    <property type="project" value="InterPro"/>
</dbReference>
<proteinExistence type="inferred from homology"/>
<dbReference type="GO" id="GO:0008083">
    <property type="term" value="F:growth factor activity"/>
    <property type="evidence" value="ECO:0007669"/>
    <property type="project" value="UniProtKB-KW"/>
</dbReference>
<dbReference type="GO" id="GO:0005615">
    <property type="term" value="C:extracellular space"/>
    <property type="evidence" value="ECO:0007669"/>
    <property type="project" value="TreeGrafter"/>
</dbReference>
<dbReference type="GO" id="GO:0005737">
    <property type="term" value="C:cytoplasm"/>
    <property type="evidence" value="ECO:0007669"/>
    <property type="project" value="UniProtKB-SubCell"/>
</dbReference>
<keyword evidence="5" id="KW-0963">Cytoplasm</keyword>
<name>A0AAW1C6Z7_CROAD</name>
<evidence type="ECO:0000256" key="4">
    <source>
        <dbReference type="ARBA" id="ARBA00022473"/>
    </source>
</evidence>
<comment type="similarity">
    <text evidence="2">Belongs to the CNTF family.</text>
</comment>
<dbReference type="GO" id="GO:0043524">
    <property type="term" value="P:negative regulation of neuron apoptotic process"/>
    <property type="evidence" value="ECO:0007669"/>
    <property type="project" value="InterPro"/>
</dbReference>
<dbReference type="Proteomes" id="UP001474421">
    <property type="component" value="Unassembled WGS sequence"/>
</dbReference>
<dbReference type="GO" id="GO:0030424">
    <property type="term" value="C:axon"/>
    <property type="evidence" value="ECO:0007669"/>
    <property type="project" value="TreeGrafter"/>
</dbReference>
<dbReference type="GO" id="GO:0048143">
    <property type="term" value="P:astrocyte activation"/>
    <property type="evidence" value="ECO:0007669"/>
    <property type="project" value="TreeGrafter"/>
</dbReference>
<dbReference type="SUPFAM" id="SSF47266">
    <property type="entry name" value="4-helical cytokines"/>
    <property type="match status" value="1"/>
</dbReference>
<comment type="function">
    <text evidence="9">CNTF is a survival factor for various neuronal cell types. Seems to prevent the degeneration of motor axons after axotomy.</text>
</comment>
<evidence type="ECO:0000256" key="1">
    <source>
        <dbReference type="ARBA" id="ARBA00004496"/>
    </source>
</evidence>
<evidence type="ECO:0000256" key="3">
    <source>
        <dbReference type="ARBA" id="ARBA00015150"/>
    </source>
</evidence>
<dbReference type="Pfam" id="PF01110">
    <property type="entry name" value="CNTF"/>
    <property type="match status" value="1"/>
</dbReference>
<dbReference type="InterPro" id="IPR000151">
    <property type="entry name" value="Ciliary_neurotrophic_fac_CNTF"/>
</dbReference>
<dbReference type="InterPro" id="IPR009079">
    <property type="entry name" value="4_helix_cytokine-like_core"/>
</dbReference>
<dbReference type="EMBL" id="JAOTOJ010000001">
    <property type="protein sequence ID" value="KAK9410279.1"/>
    <property type="molecule type" value="Genomic_DNA"/>
</dbReference>
<evidence type="ECO:0000256" key="9">
    <source>
        <dbReference type="ARBA" id="ARBA00025427"/>
    </source>
</evidence>
<keyword evidence="7" id="KW-0524">Neurogenesis</keyword>
<accession>A0AAW1C6Z7</accession>
<protein>
    <recommendedName>
        <fullName evidence="3">Ciliary neurotrophic factor</fullName>
    </recommendedName>
</protein>